<dbReference type="Proteomes" id="UP000464675">
    <property type="component" value="Chromosome"/>
</dbReference>
<evidence type="ECO:0000256" key="2">
    <source>
        <dbReference type="ARBA" id="ARBA00022723"/>
    </source>
</evidence>
<dbReference type="InterPro" id="IPR051458">
    <property type="entry name" value="Cyt/Met_Dipeptidase"/>
</dbReference>
<dbReference type="AlphaFoldDB" id="A0A6P1TFT5"/>
<name>A0A6P1TFT5_9GAMM</name>
<keyword evidence="1" id="KW-0645">Protease</keyword>
<keyword evidence="2" id="KW-0479">Metal-binding</keyword>
<dbReference type="GO" id="GO:0006508">
    <property type="term" value="P:proteolysis"/>
    <property type="evidence" value="ECO:0007669"/>
    <property type="project" value="UniProtKB-KW"/>
</dbReference>
<reference evidence="5 6" key="1">
    <citation type="submission" date="2020-01" db="EMBL/GenBank/DDBJ databases">
        <title>The possibility of degradation of plastic by Microbulbifer hydrolyticus IRE-31.</title>
        <authorList>
            <person name="Liu L."/>
        </authorList>
    </citation>
    <scope>NUCLEOTIDE SEQUENCE [LARGE SCALE GENOMIC DNA]</scope>
    <source>
        <strain evidence="5 6">IRE-31</strain>
    </source>
</reference>
<dbReference type="GO" id="GO:0009089">
    <property type="term" value="P:lysine biosynthetic process via diaminopimelate"/>
    <property type="evidence" value="ECO:0007669"/>
    <property type="project" value="TreeGrafter"/>
</dbReference>
<dbReference type="SUPFAM" id="SSF53187">
    <property type="entry name" value="Zn-dependent exopeptidases"/>
    <property type="match status" value="1"/>
</dbReference>
<dbReference type="GO" id="GO:0008233">
    <property type="term" value="F:peptidase activity"/>
    <property type="evidence" value="ECO:0007669"/>
    <property type="project" value="UniProtKB-KW"/>
</dbReference>
<dbReference type="PANTHER" id="PTHR43270">
    <property type="entry name" value="BETA-ALA-HIS DIPEPTIDASE"/>
    <property type="match status" value="1"/>
</dbReference>
<gene>
    <name evidence="5" type="ORF">GTQ55_17120</name>
    <name evidence="4" type="ORF">HNQ53_002106</name>
</gene>
<evidence type="ECO:0000313" key="4">
    <source>
        <dbReference type="EMBL" id="MBB5211888.1"/>
    </source>
</evidence>
<keyword evidence="3" id="KW-0378">Hydrolase</keyword>
<dbReference type="Proteomes" id="UP000563601">
    <property type="component" value="Unassembled WGS sequence"/>
</dbReference>
<dbReference type="GO" id="GO:0046872">
    <property type="term" value="F:metal ion binding"/>
    <property type="evidence" value="ECO:0007669"/>
    <property type="project" value="UniProtKB-KW"/>
</dbReference>
<dbReference type="Gene3D" id="3.40.630.10">
    <property type="entry name" value="Zn peptidases"/>
    <property type="match status" value="1"/>
</dbReference>
<evidence type="ECO:0000313" key="5">
    <source>
        <dbReference type="EMBL" id="QHQ40526.1"/>
    </source>
</evidence>
<dbReference type="GO" id="GO:0009014">
    <property type="term" value="F:succinyl-diaminopimelate desuccinylase activity"/>
    <property type="evidence" value="ECO:0007669"/>
    <property type="project" value="TreeGrafter"/>
</dbReference>
<dbReference type="EMBL" id="CP047491">
    <property type="protein sequence ID" value="QHQ40526.1"/>
    <property type="molecule type" value="Genomic_DNA"/>
</dbReference>
<evidence type="ECO:0000256" key="3">
    <source>
        <dbReference type="ARBA" id="ARBA00022801"/>
    </source>
</evidence>
<dbReference type="GO" id="GO:0005829">
    <property type="term" value="C:cytosol"/>
    <property type="evidence" value="ECO:0007669"/>
    <property type="project" value="TreeGrafter"/>
</dbReference>
<dbReference type="PANTHER" id="PTHR43270:SF8">
    <property type="entry name" value="DI- AND TRIPEPTIDASE DUG2-RELATED"/>
    <property type="match status" value="1"/>
</dbReference>
<evidence type="ECO:0000313" key="6">
    <source>
        <dbReference type="Proteomes" id="UP000464675"/>
    </source>
</evidence>
<proteinExistence type="predicted"/>
<evidence type="ECO:0000256" key="1">
    <source>
        <dbReference type="ARBA" id="ARBA00022670"/>
    </source>
</evidence>
<reference evidence="4 7" key="2">
    <citation type="submission" date="2020-08" db="EMBL/GenBank/DDBJ databases">
        <title>Genomic Encyclopedia of Type Strains, Phase IV (KMG-IV): sequencing the most valuable type-strain genomes for metagenomic binning, comparative biology and taxonomic classification.</title>
        <authorList>
            <person name="Goeker M."/>
        </authorList>
    </citation>
    <scope>NUCLEOTIDE SEQUENCE [LARGE SCALE GENOMIC DNA]</scope>
    <source>
        <strain evidence="4 7">DSM 11525</strain>
    </source>
</reference>
<protein>
    <submittedName>
        <fullName evidence="4">Acetylornithine deacetylase/succinyl-diaminopimelate desuccinylase-like protein</fullName>
    </submittedName>
    <submittedName>
        <fullName evidence="5">M20/M25/M40 family metallo-hydrolase</fullName>
    </submittedName>
</protein>
<keyword evidence="6" id="KW-1185">Reference proteome</keyword>
<accession>A0A6P1TFT5</accession>
<sequence>MLTQYLDELSNFIALETVAGNAQANRTAVIYLRERLLALGFDVQVQGAAQTDQPLLVARRGDTGAAPLVLYNHYDVERVRPQEEWQSPPFQLTQRDGRLWGRGIADNKAVLLARLAVIEACIARGDTLPDMLWLIQGEEEVGAPLAHQLFPALLAPLHNALCLEETGYYRDGVPLIFQQGDALCRDDGAPLVASLNQTLFEGRARVETHTLSKFGACPLIENLPAGSLYIGFGPNDYAARIHRDNESISLALLEEYFALFERFLAWSGDLALRADSPCAA</sequence>
<dbReference type="Pfam" id="PF01546">
    <property type="entry name" value="Peptidase_M20"/>
    <property type="match status" value="1"/>
</dbReference>
<dbReference type="EMBL" id="JACHHR010000002">
    <property type="protein sequence ID" value="MBB5211888.1"/>
    <property type="molecule type" value="Genomic_DNA"/>
</dbReference>
<dbReference type="OrthoDB" id="3665926at2"/>
<evidence type="ECO:0000313" key="7">
    <source>
        <dbReference type="Proteomes" id="UP000563601"/>
    </source>
</evidence>
<dbReference type="RefSeq" id="WP_161859817.1">
    <property type="nucleotide sequence ID" value="NZ_CP047491.1"/>
</dbReference>
<dbReference type="InterPro" id="IPR002933">
    <property type="entry name" value="Peptidase_M20"/>
</dbReference>
<organism evidence="4 7">
    <name type="scientific">Microbulbifer hydrolyticus</name>
    <dbReference type="NCBI Taxonomy" id="48074"/>
    <lineage>
        <taxon>Bacteria</taxon>
        <taxon>Pseudomonadati</taxon>
        <taxon>Pseudomonadota</taxon>
        <taxon>Gammaproteobacteria</taxon>
        <taxon>Cellvibrionales</taxon>
        <taxon>Microbulbiferaceae</taxon>
        <taxon>Microbulbifer</taxon>
    </lineage>
</organism>